<dbReference type="AlphaFoldDB" id="A0A0U5F739"/>
<accession>A0A0U5F739</accession>
<dbReference type="RefSeq" id="WP_264811548.1">
    <property type="nucleotide sequence ID" value="NZ_WOTE01000006.1"/>
</dbReference>
<sequence>MKKQYFPHNHRQELWCFGLSFAITCMACLPEPAHADNSAEIAQLRSMVLQLQAQVRDLQKSQKVAHAIPHHATGNVQNPAAKYGPGLQASDKTVPHAATSSLPHLTGHPEEELAGPVRINDQPVEPFSVDPAPANVAEDMQSVKSINLSSSSPTALTQTEVDSLPPIFKIGSVSVKLGGFVDMSNIYRDKNLTAGPATPWGSFPYSGNPNAHASEYRPTAQLSRFSMLIEGKPAKGVTVEAYVEGDFGGSGSNSNAVQTNSYVPRMRQAYLAADDRDLGLHFLAGQAWSLTTGYTNTLLRRHEQLPPVVDSNLIPGVIFTRVPQVRVIKDFHRKWWLGLSVETPQATLGFDDSTLDSGGNIPAAMGQTSGPHVIYNSTGTGMLDPEAHYSLDVAPDIVLKGAVDTSVGHFELYGLARWFRTIVVNGGSSGGLGGQARSRVAFGGGVGGSMAVPLLSGKMQLVGDVLAGKGIGRYGPSQLPDMTFRSSGAPAPLREIIGSLGLIGHPTDNLLLYTYGGVEAAHRTVYEGADGSYYGYGSPNANLSGCAIMMGTCNAETQSLASYTMGGWWHLLDGHYGSVMAGLQYTYVRKFAFRGVDNSGNVSRPTANGNTVFVTFRYYPFQN</sequence>
<protein>
    <recommendedName>
        <fullName evidence="4">Porin</fullName>
    </recommendedName>
</protein>
<organism evidence="2 3">
    <name type="scientific">Acetobacter ghanensis</name>
    <dbReference type="NCBI Taxonomy" id="431306"/>
    <lineage>
        <taxon>Bacteria</taxon>
        <taxon>Pseudomonadati</taxon>
        <taxon>Pseudomonadota</taxon>
        <taxon>Alphaproteobacteria</taxon>
        <taxon>Acetobacterales</taxon>
        <taxon>Acetobacteraceae</taxon>
        <taxon>Acetobacter</taxon>
    </lineage>
</organism>
<name>A0A0U5F739_9PROT</name>
<reference evidence="3" key="1">
    <citation type="submission" date="2014-09" db="EMBL/GenBank/DDBJ databases">
        <authorList>
            <person name="Illeghems K.G."/>
        </authorList>
    </citation>
    <scope>NUCLEOTIDE SEQUENCE [LARGE SCALE GENOMIC DNA]</scope>
    <source>
        <strain evidence="3">LMG 23848T</strain>
    </source>
</reference>
<proteinExistence type="predicted"/>
<evidence type="ECO:0008006" key="4">
    <source>
        <dbReference type="Google" id="ProtNLM"/>
    </source>
</evidence>
<dbReference type="Proteomes" id="UP000068250">
    <property type="component" value="Chromosome I"/>
</dbReference>
<dbReference type="STRING" id="431306.AGA_656"/>
<evidence type="ECO:0000313" key="3">
    <source>
        <dbReference type="Proteomes" id="UP000068250"/>
    </source>
</evidence>
<feature type="region of interest" description="Disordered" evidence="1">
    <location>
        <begin position="69"/>
        <end position="110"/>
    </location>
</feature>
<gene>
    <name evidence="2" type="ORF">AGA_656</name>
</gene>
<dbReference type="EMBL" id="LN609302">
    <property type="protein sequence ID" value="CEF54230.1"/>
    <property type="molecule type" value="Genomic_DNA"/>
</dbReference>
<evidence type="ECO:0000313" key="2">
    <source>
        <dbReference type="EMBL" id="CEF54230.1"/>
    </source>
</evidence>
<dbReference type="PATRIC" id="fig|431306.5.peg.634"/>
<evidence type="ECO:0000256" key="1">
    <source>
        <dbReference type="SAM" id="MobiDB-lite"/>
    </source>
</evidence>